<dbReference type="EMBL" id="VLLK01000001">
    <property type="protein sequence ID" value="TWJ10333.1"/>
    <property type="molecule type" value="Genomic_DNA"/>
</dbReference>
<dbReference type="HAMAP" id="MF_02071">
    <property type="entry name" value="RlpA"/>
    <property type="match status" value="1"/>
</dbReference>
<dbReference type="InterPro" id="IPR012997">
    <property type="entry name" value="RplA"/>
</dbReference>
<dbReference type="STRING" id="476157.GCA_001663155_01359"/>
<evidence type="ECO:0000256" key="3">
    <source>
        <dbReference type="HAMAP-Rule" id="MF_02071"/>
    </source>
</evidence>
<evidence type="ECO:0000256" key="4">
    <source>
        <dbReference type="RuleBase" id="RU003495"/>
    </source>
</evidence>
<comment type="function">
    <text evidence="3">Lytic transglycosylase with a strong preference for naked glycan strands that lack stem peptides.</text>
</comment>
<dbReference type="Proteomes" id="UP000320547">
    <property type="component" value="Unassembled WGS sequence"/>
</dbReference>
<evidence type="ECO:0000259" key="5">
    <source>
        <dbReference type="Pfam" id="PF03330"/>
    </source>
</evidence>
<dbReference type="NCBIfam" id="TIGR00413">
    <property type="entry name" value="rlpA"/>
    <property type="match status" value="1"/>
</dbReference>
<feature type="chain" id="PRO_5022274191" description="Endolytic peptidoglycan transglycosylase RlpA" evidence="3">
    <location>
        <begin position="24"/>
        <end position="183"/>
    </location>
</feature>
<keyword evidence="1 3" id="KW-0456">Lyase</keyword>
<accession>A0A562UXM3</accession>
<reference evidence="6 7" key="1">
    <citation type="submission" date="2019-07" db="EMBL/GenBank/DDBJ databases">
        <title>Genomic Encyclopedia of Archaeal and Bacterial Type Strains, Phase II (KMG-II): from individual species to whole genera.</title>
        <authorList>
            <person name="Goeker M."/>
        </authorList>
    </citation>
    <scope>NUCLEOTIDE SEQUENCE [LARGE SCALE GENOMIC DNA]</scope>
    <source>
        <strain evidence="6 7">ATCC BAA-2084</strain>
    </source>
</reference>
<dbReference type="PANTHER" id="PTHR34183:SF8">
    <property type="entry name" value="ENDOLYTIC PEPTIDOGLYCAN TRANSGLYCOSYLASE RLPA-RELATED"/>
    <property type="match status" value="1"/>
</dbReference>
<dbReference type="InterPro" id="IPR034718">
    <property type="entry name" value="RlpA"/>
</dbReference>
<sequence precursor="true">MGRGFHTLAWTCCASIAALLATAESLALGQEAPQISVGEGPAHETSFEDGFSKFDVIPPPHDHPEDAVDITEFEPIGEPAAGDVLRDLGIGHASYYGRRFAGRPTASGERFNPRQFTAAHKTLPFGSKVRVTNPRNGRSVIVRINDRGPFVSGRTIDLSRAAAEEIGLVKRGVGEVHMELLAP</sequence>
<keyword evidence="6" id="KW-0449">Lipoprotein</keyword>
<evidence type="ECO:0000313" key="7">
    <source>
        <dbReference type="Proteomes" id="UP000320547"/>
    </source>
</evidence>
<evidence type="ECO:0000256" key="2">
    <source>
        <dbReference type="ARBA" id="ARBA00023316"/>
    </source>
</evidence>
<protein>
    <recommendedName>
        <fullName evidence="3">Endolytic peptidoglycan transglycosylase RlpA</fullName>
        <ecNumber evidence="3">4.2.2.-</ecNumber>
    </recommendedName>
</protein>
<dbReference type="Gene3D" id="2.40.40.10">
    <property type="entry name" value="RlpA-like domain"/>
    <property type="match status" value="1"/>
</dbReference>
<evidence type="ECO:0000313" key="6">
    <source>
        <dbReference type="EMBL" id="TWJ10333.1"/>
    </source>
</evidence>
<dbReference type="OrthoDB" id="9779128at2"/>
<dbReference type="InterPro" id="IPR009009">
    <property type="entry name" value="RlpA-like_DPBB"/>
</dbReference>
<feature type="domain" description="RlpA-like protein double-psi beta-barrel" evidence="5">
    <location>
        <begin position="91"/>
        <end position="177"/>
    </location>
</feature>
<keyword evidence="2 3" id="KW-0961">Cell wall biogenesis/degradation</keyword>
<comment type="caution">
    <text evidence="6">The sequence shown here is derived from an EMBL/GenBank/DDBJ whole genome shotgun (WGS) entry which is preliminary data.</text>
</comment>
<dbReference type="SUPFAM" id="SSF50685">
    <property type="entry name" value="Barwin-like endoglucanases"/>
    <property type="match status" value="1"/>
</dbReference>
<comment type="similarity">
    <text evidence="3 4">Belongs to the RlpA family.</text>
</comment>
<keyword evidence="7" id="KW-1185">Reference proteome</keyword>
<name>A0A562UXM3_9SPHN</name>
<proteinExistence type="inferred from homology"/>
<gene>
    <name evidence="3" type="primary">rlpA</name>
    <name evidence="6" type="ORF">JN10_1996</name>
</gene>
<dbReference type="InterPro" id="IPR036908">
    <property type="entry name" value="RlpA-like_sf"/>
</dbReference>
<dbReference type="Pfam" id="PF03330">
    <property type="entry name" value="DPBB_1"/>
    <property type="match status" value="1"/>
</dbReference>
<organism evidence="6 7">
    <name type="scientific">Altererythrobacter ishigakiensis</name>
    <dbReference type="NCBI Taxonomy" id="476157"/>
    <lineage>
        <taxon>Bacteria</taxon>
        <taxon>Pseudomonadati</taxon>
        <taxon>Pseudomonadota</taxon>
        <taxon>Alphaproteobacteria</taxon>
        <taxon>Sphingomonadales</taxon>
        <taxon>Erythrobacteraceae</taxon>
        <taxon>Altererythrobacter</taxon>
    </lineage>
</organism>
<dbReference type="GO" id="GO:0071555">
    <property type="term" value="P:cell wall organization"/>
    <property type="evidence" value="ECO:0007669"/>
    <property type="project" value="UniProtKB-KW"/>
</dbReference>
<dbReference type="EC" id="4.2.2.-" evidence="3"/>
<dbReference type="PANTHER" id="PTHR34183">
    <property type="entry name" value="ENDOLYTIC PEPTIDOGLYCAN TRANSGLYCOSYLASE RLPA"/>
    <property type="match status" value="1"/>
</dbReference>
<dbReference type="CDD" id="cd22268">
    <property type="entry name" value="DPBB_RlpA-like"/>
    <property type="match status" value="1"/>
</dbReference>
<evidence type="ECO:0000256" key="1">
    <source>
        <dbReference type="ARBA" id="ARBA00023239"/>
    </source>
</evidence>
<feature type="signal peptide" evidence="3">
    <location>
        <begin position="1"/>
        <end position="23"/>
    </location>
</feature>
<keyword evidence="3" id="KW-0732">Signal</keyword>
<dbReference type="AlphaFoldDB" id="A0A562UXM3"/>
<dbReference type="GO" id="GO:0000270">
    <property type="term" value="P:peptidoglycan metabolic process"/>
    <property type="evidence" value="ECO:0007669"/>
    <property type="project" value="UniProtKB-UniRule"/>
</dbReference>
<dbReference type="GO" id="GO:0008932">
    <property type="term" value="F:lytic endotransglycosylase activity"/>
    <property type="evidence" value="ECO:0007669"/>
    <property type="project" value="UniProtKB-UniRule"/>
</dbReference>